<name>A0A2H3BLR6_9AGAR</name>
<accession>A0A2H3BLR6</accession>
<evidence type="ECO:0000313" key="1">
    <source>
        <dbReference type="EMBL" id="PBK67932.1"/>
    </source>
</evidence>
<evidence type="ECO:0000313" key="2">
    <source>
        <dbReference type="Proteomes" id="UP000218334"/>
    </source>
</evidence>
<proteinExistence type="predicted"/>
<dbReference type="EMBL" id="KZ293434">
    <property type="protein sequence ID" value="PBK67932.1"/>
    <property type="molecule type" value="Genomic_DNA"/>
</dbReference>
<reference evidence="2" key="1">
    <citation type="journal article" date="2017" name="Nat. Ecol. Evol.">
        <title>Genome expansion and lineage-specific genetic innovations in the forest pathogenic fungi Armillaria.</title>
        <authorList>
            <person name="Sipos G."/>
            <person name="Prasanna A.N."/>
            <person name="Walter M.C."/>
            <person name="O'Connor E."/>
            <person name="Balint B."/>
            <person name="Krizsan K."/>
            <person name="Kiss B."/>
            <person name="Hess J."/>
            <person name="Varga T."/>
            <person name="Slot J."/>
            <person name="Riley R."/>
            <person name="Boka B."/>
            <person name="Rigling D."/>
            <person name="Barry K."/>
            <person name="Lee J."/>
            <person name="Mihaltcheva S."/>
            <person name="LaButti K."/>
            <person name="Lipzen A."/>
            <person name="Waldron R."/>
            <person name="Moloney N.M."/>
            <person name="Sperisen C."/>
            <person name="Kredics L."/>
            <person name="Vagvoelgyi C."/>
            <person name="Patrignani A."/>
            <person name="Fitzpatrick D."/>
            <person name="Nagy I."/>
            <person name="Doyle S."/>
            <person name="Anderson J.B."/>
            <person name="Grigoriev I.V."/>
            <person name="Gueldener U."/>
            <person name="Muensterkoetter M."/>
            <person name="Nagy L.G."/>
        </authorList>
    </citation>
    <scope>NUCLEOTIDE SEQUENCE [LARGE SCALE GENOMIC DNA]</scope>
    <source>
        <strain evidence="2">28-4</strain>
    </source>
</reference>
<dbReference type="AlphaFoldDB" id="A0A2H3BLR6"/>
<organism evidence="1 2">
    <name type="scientific">Armillaria solidipes</name>
    <dbReference type="NCBI Taxonomy" id="1076256"/>
    <lineage>
        <taxon>Eukaryota</taxon>
        <taxon>Fungi</taxon>
        <taxon>Dikarya</taxon>
        <taxon>Basidiomycota</taxon>
        <taxon>Agaricomycotina</taxon>
        <taxon>Agaricomycetes</taxon>
        <taxon>Agaricomycetidae</taxon>
        <taxon>Agaricales</taxon>
        <taxon>Marasmiineae</taxon>
        <taxon>Physalacriaceae</taxon>
        <taxon>Armillaria</taxon>
    </lineage>
</organism>
<gene>
    <name evidence="1" type="ORF">ARMSODRAFT_976223</name>
</gene>
<keyword evidence="2" id="KW-1185">Reference proteome</keyword>
<dbReference type="Proteomes" id="UP000218334">
    <property type="component" value="Unassembled WGS sequence"/>
</dbReference>
<protein>
    <submittedName>
        <fullName evidence="1">Uncharacterized protein</fullName>
    </submittedName>
</protein>
<sequence length="302" mass="33604">MYEDSNGNGSSWDRGQVFCDAGPCKYLGEDCWVMILHGGSTEGQQEMSRRRAVTTLMATHFWASMEKLRAQRMHPESPPYDNLPALPNTNMNVPRPMSNNAPVVMHRHRILIPRLPPPYPPLQHSYHNNDLTTPIFDIGESSGELSSVVVKVYWSVGCLGLSLLTPLPPSMLTSDDHALLLGCSITRLNTSISLSKGYALHSRRRRDLVSCLASLLSLGTQTKHELKSKPNDFIKEELDGKGTVIGRECPTSRPGKRDLTQIHLGDSAAHPTSEHCIVPLDMKVGDVDMEEEYKEDLSFCLK</sequence>